<evidence type="ECO:0008006" key="4">
    <source>
        <dbReference type="Google" id="ProtNLM"/>
    </source>
</evidence>
<dbReference type="PANTHER" id="PTHR38442:SF1">
    <property type="entry name" value="INNER MEMBRANE PROTEIN"/>
    <property type="match status" value="1"/>
</dbReference>
<accession>A0A6V8SCS8</accession>
<dbReference type="Pfam" id="PF04286">
    <property type="entry name" value="DUF445"/>
    <property type="match status" value="1"/>
</dbReference>
<dbReference type="PANTHER" id="PTHR38442">
    <property type="entry name" value="INNER MEMBRANE PROTEIN-RELATED"/>
    <property type="match status" value="1"/>
</dbReference>
<dbReference type="Proteomes" id="UP000580568">
    <property type="component" value="Unassembled WGS sequence"/>
</dbReference>
<reference evidence="2 3" key="1">
    <citation type="submission" date="2020-07" db="EMBL/GenBank/DDBJ databases">
        <title>A new beta-1,3-glucan-decomposing anaerobic bacterium isolated from anoxic soil subjected to biological soil disinfestation.</title>
        <authorList>
            <person name="Ueki A."/>
            <person name="Tonouchi A."/>
        </authorList>
    </citation>
    <scope>NUCLEOTIDE SEQUENCE [LARGE SCALE GENOMIC DNA]</scope>
    <source>
        <strain evidence="2 3">TW1</strain>
    </source>
</reference>
<dbReference type="EMBL" id="BLZR01000001">
    <property type="protein sequence ID" value="GFP75047.1"/>
    <property type="molecule type" value="Genomic_DNA"/>
</dbReference>
<sequence length="458" mass="51789">MISLSVVKNKIIMNLSPARFFAYFRKGKGEKNVLAIFLERIKMKVRTGEKALASLVIMLIGFIITLFSSNSSIMILLQNGFEAGLVGGLADWFAVSALFRHPLRIPIPHTALLPRNRERITTSLVSIVENDLLNKESVINRISKIGFTKKILEMCSDYVYSSQVKLAIVDVANRIKNSISITEMAIYFNTTISEYINSIDTKNVLEELINQVIKNNYDDKILDVLIDNVEEVIKRDDVKKEIATTSVSAAKKISKKGMLQFTLNTVTGIIGEDKIGDKVQEFILLMLKELKLKDNPSRIMVINSIRDNIIKISEDNSVIEKLNEYKNDISKNDKINDFSLKILQSLEAKILNFINDDVVVEEKILPVIDKLIKDMSKEDELVEKIDQYIRSQISGYINKNHEKIGVLVKENIEKLDTETLIDLIEDKVGDDLQWIRINGAVCGFLIGLVLGGIKLIVR</sequence>
<keyword evidence="1" id="KW-1133">Transmembrane helix</keyword>
<keyword evidence="1" id="KW-0472">Membrane</keyword>
<gene>
    <name evidence="2" type="ORF">bsdtw1_01112</name>
</gene>
<dbReference type="AlphaFoldDB" id="A0A6V8SCS8"/>
<protein>
    <recommendedName>
        <fullName evidence="4">DUF445 domain-containing protein</fullName>
    </recommendedName>
</protein>
<keyword evidence="1" id="KW-0812">Transmembrane</keyword>
<proteinExistence type="predicted"/>
<dbReference type="GO" id="GO:0005886">
    <property type="term" value="C:plasma membrane"/>
    <property type="evidence" value="ECO:0007669"/>
    <property type="project" value="TreeGrafter"/>
</dbReference>
<evidence type="ECO:0000256" key="1">
    <source>
        <dbReference type="SAM" id="Phobius"/>
    </source>
</evidence>
<name>A0A6V8SCS8_9CLOT</name>
<evidence type="ECO:0000313" key="3">
    <source>
        <dbReference type="Proteomes" id="UP000580568"/>
    </source>
</evidence>
<feature type="transmembrane region" description="Helical" evidence="1">
    <location>
        <begin position="52"/>
        <end position="77"/>
    </location>
</feature>
<keyword evidence="3" id="KW-1185">Reference proteome</keyword>
<feature type="transmembrane region" description="Helical" evidence="1">
    <location>
        <begin position="437"/>
        <end position="457"/>
    </location>
</feature>
<organism evidence="2 3">
    <name type="scientific">Clostridium fungisolvens</name>
    <dbReference type="NCBI Taxonomy" id="1604897"/>
    <lineage>
        <taxon>Bacteria</taxon>
        <taxon>Bacillati</taxon>
        <taxon>Bacillota</taxon>
        <taxon>Clostridia</taxon>
        <taxon>Eubacteriales</taxon>
        <taxon>Clostridiaceae</taxon>
        <taxon>Clostridium</taxon>
    </lineage>
</organism>
<comment type="caution">
    <text evidence="2">The sequence shown here is derived from an EMBL/GenBank/DDBJ whole genome shotgun (WGS) entry which is preliminary data.</text>
</comment>
<evidence type="ECO:0000313" key="2">
    <source>
        <dbReference type="EMBL" id="GFP75047.1"/>
    </source>
</evidence>
<dbReference type="InterPro" id="IPR007383">
    <property type="entry name" value="DUF445"/>
</dbReference>